<reference evidence="1" key="1">
    <citation type="submission" date="2018-05" db="EMBL/GenBank/DDBJ databases">
        <title>Draft genome of Mucuna pruriens seed.</title>
        <authorList>
            <person name="Nnadi N.E."/>
            <person name="Vos R."/>
            <person name="Hasami M.H."/>
            <person name="Devisetty U.K."/>
            <person name="Aguiy J.C."/>
        </authorList>
    </citation>
    <scope>NUCLEOTIDE SEQUENCE [LARGE SCALE GENOMIC DNA]</scope>
    <source>
        <strain evidence="1">JCA_2017</strain>
    </source>
</reference>
<dbReference type="AlphaFoldDB" id="A0A371E285"/>
<keyword evidence="2" id="KW-1185">Reference proteome</keyword>
<dbReference type="Proteomes" id="UP000257109">
    <property type="component" value="Unassembled WGS sequence"/>
</dbReference>
<evidence type="ECO:0000313" key="2">
    <source>
        <dbReference type="Proteomes" id="UP000257109"/>
    </source>
</evidence>
<sequence length="79" mass="9476">MDVLKLKDLNMKNYLFQGEEIYSLGLEKIVRDARKEYRVMSAAKMMRTYKEKMQDVIVSYIKKYLKEANDIYLLSIDEL</sequence>
<protein>
    <submittedName>
        <fullName evidence="1">Uncharacterized protein</fullName>
    </submittedName>
</protein>
<dbReference type="EMBL" id="QJKJ01017080">
    <property type="protein sequence ID" value="RDX60152.1"/>
    <property type="molecule type" value="Genomic_DNA"/>
</dbReference>
<proteinExistence type="predicted"/>
<name>A0A371E285_MUCPR</name>
<gene>
    <name evidence="1" type="ORF">CR513_61732</name>
</gene>
<organism evidence="1 2">
    <name type="scientific">Mucuna pruriens</name>
    <name type="common">Velvet bean</name>
    <name type="synonym">Dolichos pruriens</name>
    <dbReference type="NCBI Taxonomy" id="157652"/>
    <lineage>
        <taxon>Eukaryota</taxon>
        <taxon>Viridiplantae</taxon>
        <taxon>Streptophyta</taxon>
        <taxon>Embryophyta</taxon>
        <taxon>Tracheophyta</taxon>
        <taxon>Spermatophyta</taxon>
        <taxon>Magnoliopsida</taxon>
        <taxon>eudicotyledons</taxon>
        <taxon>Gunneridae</taxon>
        <taxon>Pentapetalae</taxon>
        <taxon>rosids</taxon>
        <taxon>fabids</taxon>
        <taxon>Fabales</taxon>
        <taxon>Fabaceae</taxon>
        <taxon>Papilionoideae</taxon>
        <taxon>50 kb inversion clade</taxon>
        <taxon>NPAAA clade</taxon>
        <taxon>indigoferoid/millettioid clade</taxon>
        <taxon>Phaseoleae</taxon>
        <taxon>Mucuna</taxon>
    </lineage>
</organism>
<evidence type="ECO:0000313" key="1">
    <source>
        <dbReference type="EMBL" id="RDX60152.1"/>
    </source>
</evidence>
<feature type="non-terminal residue" evidence="1">
    <location>
        <position position="1"/>
    </location>
</feature>
<comment type="caution">
    <text evidence="1">The sequence shown here is derived from an EMBL/GenBank/DDBJ whole genome shotgun (WGS) entry which is preliminary data.</text>
</comment>
<accession>A0A371E285</accession>